<reference evidence="9" key="1">
    <citation type="submission" date="2023-04" db="EMBL/GenBank/DDBJ databases">
        <title>Chromosome-level genome of Chaenocephalus aceratus.</title>
        <authorList>
            <person name="Park H."/>
        </authorList>
    </citation>
    <scope>NUCLEOTIDE SEQUENCE</scope>
    <source>
        <strain evidence="9">DE</strain>
        <tissue evidence="9">Muscle</tissue>
    </source>
</reference>
<evidence type="ECO:0000256" key="3">
    <source>
        <dbReference type="ARBA" id="ARBA00022786"/>
    </source>
</evidence>
<dbReference type="Gene3D" id="2.60.120.820">
    <property type="entry name" value="PHR domain"/>
    <property type="match status" value="1"/>
</dbReference>
<dbReference type="PANTHER" id="PTHR45774:SF5">
    <property type="entry name" value="BTB_POZ DOMAIN-CONTAINING PROTEIN 6"/>
    <property type="match status" value="1"/>
</dbReference>
<comment type="subunit">
    <text evidence="6">Interacts with cul3. Interacts (via BTB domain) with zbtb16/plzf.</text>
</comment>
<evidence type="ECO:0000256" key="2">
    <source>
        <dbReference type="ARBA" id="ARBA00022490"/>
    </source>
</evidence>
<dbReference type="InterPro" id="IPR012983">
    <property type="entry name" value="PHR"/>
</dbReference>
<evidence type="ECO:0000313" key="9">
    <source>
        <dbReference type="EMBL" id="KAK1893645.1"/>
    </source>
</evidence>
<dbReference type="InterPro" id="IPR000210">
    <property type="entry name" value="BTB/POZ_dom"/>
</dbReference>
<dbReference type="Proteomes" id="UP001228049">
    <property type="component" value="Unassembled WGS sequence"/>
</dbReference>
<name>A0AAD9FCH1_DISEL</name>
<dbReference type="Pfam" id="PF08005">
    <property type="entry name" value="PHR"/>
    <property type="match status" value="1"/>
</dbReference>
<dbReference type="SUPFAM" id="SSF54695">
    <property type="entry name" value="POZ domain"/>
    <property type="match status" value="1"/>
</dbReference>
<comment type="subcellular location">
    <subcellularLocation>
        <location evidence="1">Cytoplasm</location>
    </subcellularLocation>
</comment>
<dbReference type="Gene3D" id="1.25.40.420">
    <property type="match status" value="1"/>
</dbReference>
<dbReference type="SMART" id="SM00875">
    <property type="entry name" value="BACK"/>
    <property type="match status" value="1"/>
</dbReference>
<dbReference type="FunFam" id="3.30.710.10:FF:000015">
    <property type="entry name" value="BTB/POZ domain-containing protein 3"/>
    <property type="match status" value="1"/>
</dbReference>
<feature type="compositionally biased region" description="Polar residues" evidence="7">
    <location>
        <begin position="76"/>
        <end position="88"/>
    </location>
</feature>
<proteinExistence type="predicted"/>
<evidence type="ECO:0000313" key="10">
    <source>
        <dbReference type="Proteomes" id="UP001228049"/>
    </source>
</evidence>
<keyword evidence="3" id="KW-0833">Ubl conjugation pathway</keyword>
<dbReference type="InterPro" id="IPR011333">
    <property type="entry name" value="SKP1/BTB/POZ_sf"/>
</dbReference>
<dbReference type="GO" id="GO:0022008">
    <property type="term" value="P:neurogenesis"/>
    <property type="evidence" value="ECO:0007669"/>
    <property type="project" value="TreeGrafter"/>
</dbReference>
<sequence length="548" mass="60995">MPTVDCRLLHHGRIMRCLTYLLLLPETLKKSKKVSKLPGRLPLCYEILTLSLTSKKKKQQQEEEQEKMAAELYPAANTNLSSSGTTVADTEKPKEVPVSQAGSSAATTPTTQQNINNNNLDPPSWPCSHPTLRERNALMFNNELMADVHFIVGPLGGSEKVPAHKYVLAVGSSVFCAMFYGDLAEEDSEIHIPDVEPAAFLILLKYMYSDEIDLEADTVLATLYAAKKYIVPALAKACVTFLETSLEAKNACVLLSQSRLFEEPELTQRCWEVIDAQAELALCSEGFCEIDLQTLEIILRRETLNTKEVVVFEAVMNWATAECKRQGLGPTTRNKREALGKALFLVHIPSMSLEEFADGAAQCDILTLEETHNVFLWYTAAKKPDLEFPLTEREGLAPQRCHRFQSSAYRSNQWRYRGRCDSIQFAVDKRMFIAGLGLYGSSGGKAEYIVKIELKRQGVTLAQNMTKFVSDGSSSTFPVWFEHPVQVEQDAFYTVSAVLDGNELSYFGQEGMTEVQCGKVTFQFQCSSDSTNGTGVQGGQIPELVFYA</sequence>
<dbReference type="SMART" id="SM00225">
    <property type="entry name" value="BTB"/>
    <property type="match status" value="1"/>
</dbReference>
<dbReference type="Pfam" id="PF07707">
    <property type="entry name" value="BACK"/>
    <property type="match status" value="1"/>
</dbReference>
<comment type="function">
    <text evidence="5">Adapter protein for the cul3 E3 ubiquitin-protein ligase complex. Promotes the export of zbtb16/plzf from the nucleus to the cytoplasm and targets zbtb16/plzf for ubiquitination and degradation. Up-regulates neurog1 expression and antagonizes zbtb16/plzf, to promote neurogenesis.</text>
</comment>
<protein>
    <submittedName>
        <fullName evidence="9">BTB/POZ domain containing protein 6-A</fullName>
    </submittedName>
</protein>
<feature type="compositionally biased region" description="Low complexity" evidence="7">
    <location>
        <begin position="107"/>
        <end position="119"/>
    </location>
</feature>
<feature type="domain" description="BTB" evidence="8">
    <location>
        <begin position="146"/>
        <end position="216"/>
    </location>
</feature>
<accession>A0AAD9FCH1</accession>
<keyword evidence="10" id="KW-1185">Reference proteome</keyword>
<dbReference type="FunFam" id="1.25.40.420:FF:000003">
    <property type="entry name" value="BTB/POZ domain-containing protein 3"/>
    <property type="match status" value="1"/>
</dbReference>
<dbReference type="EMBL" id="JASDAP010000011">
    <property type="protein sequence ID" value="KAK1893645.1"/>
    <property type="molecule type" value="Genomic_DNA"/>
</dbReference>
<dbReference type="Gene3D" id="3.30.710.10">
    <property type="entry name" value="Potassium Channel Kv1.1, Chain A"/>
    <property type="match status" value="1"/>
</dbReference>
<evidence type="ECO:0000256" key="7">
    <source>
        <dbReference type="SAM" id="MobiDB-lite"/>
    </source>
</evidence>
<dbReference type="InterPro" id="IPR011705">
    <property type="entry name" value="BACK"/>
</dbReference>
<evidence type="ECO:0000259" key="8">
    <source>
        <dbReference type="PROSITE" id="PS50097"/>
    </source>
</evidence>
<evidence type="ECO:0000256" key="6">
    <source>
        <dbReference type="ARBA" id="ARBA00064853"/>
    </source>
</evidence>
<dbReference type="GO" id="GO:0005829">
    <property type="term" value="C:cytosol"/>
    <property type="evidence" value="ECO:0007669"/>
    <property type="project" value="TreeGrafter"/>
</dbReference>
<evidence type="ECO:0000256" key="4">
    <source>
        <dbReference type="ARBA" id="ARBA00022902"/>
    </source>
</evidence>
<dbReference type="Pfam" id="PF00651">
    <property type="entry name" value="BTB"/>
    <property type="match status" value="1"/>
</dbReference>
<keyword evidence="4" id="KW-0524">Neurogenesis</keyword>
<comment type="caution">
    <text evidence="9">The sequence shown here is derived from an EMBL/GenBank/DDBJ whole genome shotgun (WGS) entry which is preliminary data.</text>
</comment>
<dbReference type="InterPro" id="IPR038648">
    <property type="entry name" value="PHR_sf"/>
</dbReference>
<dbReference type="FunFam" id="2.60.120.820:FF:000001">
    <property type="entry name" value="BTB/POZ domain-containing protein 3"/>
    <property type="match status" value="1"/>
</dbReference>
<evidence type="ECO:0000256" key="5">
    <source>
        <dbReference type="ARBA" id="ARBA00054464"/>
    </source>
</evidence>
<gene>
    <name evidence="9" type="ORF">KUDE01_019108</name>
</gene>
<dbReference type="PROSITE" id="PS50097">
    <property type="entry name" value="BTB"/>
    <property type="match status" value="1"/>
</dbReference>
<dbReference type="InterPro" id="IPR049738">
    <property type="entry name" value="BTB_POZ_BTBD6"/>
</dbReference>
<keyword evidence="2" id="KW-0963">Cytoplasm</keyword>
<organism evidence="9 10">
    <name type="scientific">Dissostichus eleginoides</name>
    <name type="common">Patagonian toothfish</name>
    <name type="synonym">Dissostichus amissus</name>
    <dbReference type="NCBI Taxonomy" id="100907"/>
    <lineage>
        <taxon>Eukaryota</taxon>
        <taxon>Metazoa</taxon>
        <taxon>Chordata</taxon>
        <taxon>Craniata</taxon>
        <taxon>Vertebrata</taxon>
        <taxon>Euteleostomi</taxon>
        <taxon>Actinopterygii</taxon>
        <taxon>Neopterygii</taxon>
        <taxon>Teleostei</taxon>
        <taxon>Neoteleostei</taxon>
        <taxon>Acanthomorphata</taxon>
        <taxon>Eupercaria</taxon>
        <taxon>Perciformes</taxon>
        <taxon>Notothenioidei</taxon>
        <taxon>Nototheniidae</taxon>
        <taxon>Dissostichus</taxon>
    </lineage>
</organism>
<dbReference type="AlphaFoldDB" id="A0AAD9FCH1"/>
<feature type="region of interest" description="Disordered" evidence="7">
    <location>
        <begin position="73"/>
        <end position="124"/>
    </location>
</feature>
<dbReference type="CDD" id="cd18349">
    <property type="entry name" value="BTB_POZ_BTBD6"/>
    <property type="match status" value="1"/>
</dbReference>
<dbReference type="PANTHER" id="PTHR45774">
    <property type="entry name" value="BTB/POZ DOMAIN-CONTAINING"/>
    <property type="match status" value="1"/>
</dbReference>
<evidence type="ECO:0000256" key="1">
    <source>
        <dbReference type="ARBA" id="ARBA00004496"/>
    </source>
</evidence>